<dbReference type="GO" id="GO:0000155">
    <property type="term" value="F:phosphorelay sensor kinase activity"/>
    <property type="evidence" value="ECO:0007669"/>
    <property type="project" value="InterPro"/>
</dbReference>
<dbReference type="PANTHER" id="PTHR43065:SF46">
    <property type="entry name" value="C4-DICARBOXYLATE TRANSPORT SENSOR PROTEIN DCTB"/>
    <property type="match status" value="1"/>
</dbReference>
<dbReference type="SUPFAM" id="SSF52172">
    <property type="entry name" value="CheY-like"/>
    <property type="match status" value="1"/>
</dbReference>
<dbReference type="Pfam" id="PF00512">
    <property type="entry name" value="HisKA"/>
    <property type="match status" value="1"/>
</dbReference>
<dbReference type="PANTHER" id="PTHR43065">
    <property type="entry name" value="SENSOR HISTIDINE KINASE"/>
    <property type="match status" value="1"/>
</dbReference>
<keyword evidence="3 9" id="KW-0597">Phosphoprotein</keyword>
<dbReference type="Gene3D" id="3.30.565.10">
    <property type="entry name" value="Histidine kinase-like ATPase, C-terminal domain"/>
    <property type="match status" value="1"/>
</dbReference>
<evidence type="ECO:0000256" key="1">
    <source>
        <dbReference type="ARBA" id="ARBA00000085"/>
    </source>
</evidence>
<evidence type="ECO:0000256" key="7">
    <source>
        <dbReference type="ARBA" id="ARBA00022840"/>
    </source>
</evidence>
<dbReference type="Gene3D" id="1.10.287.130">
    <property type="match status" value="1"/>
</dbReference>
<dbReference type="AlphaFoldDB" id="A0A494TGP5"/>
<dbReference type="Proteomes" id="UP000276254">
    <property type="component" value="Chromosome"/>
</dbReference>
<reference evidence="13 14" key="1">
    <citation type="submission" date="2018-09" db="EMBL/GenBank/DDBJ databases">
        <title>Sphingomonas peninsula sp. nov., isolated from fildes peninsula, Antarctic soil.</title>
        <authorList>
            <person name="Yingchao G."/>
        </authorList>
    </citation>
    <scope>NUCLEOTIDE SEQUENCE [LARGE SCALE GENOMIC DNA]</scope>
    <source>
        <strain evidence="13 14">YZ-8</strain>
    </source>
</reference>
<feature type="transmembrane region" description="Helical" evidence="10">
    <location>
        <begin position="196"/>
        <end position="215"/>
    </location>
</feature>
<dbReference type="PROSITE" id="PS50110">
    <property type="entry name" value="RESPONSE_REGULATORY"/>
    <property type="match status" value="1"/>
</dbReference>
<dbReference type="SMART" id="SM00387">
    <property type="entry name" value="HATPase_c"/>
    <property type="match status" value="1"/>
</dbReference>
<evidence type="ECO:0000259" key="11">
    <source>
        <dbReference type="PROSITE" id="PS50109"/>
    </source>
</evidence>
<evidence type="ECO:0000256" key="5">
    <source>
        <dbReference type="ARBA" id="ARBA00022741"/>
    </source>
</evidence>
<keyword evidence="5" id="KW-0547">Nucleotide-binding</keyword>
<organism evidence="13 14">
    <name type="scientific">Sphingomonas paeninsulae</name>
    <dbReference type="NCBI Taxonomy" id="2319844"/>
    <lineage>
        <taxon>Bacteria</taxon>
        <taxon>Pseudomonadati</taxon>
        <taxon>Pseudomonadota</taxon>
        <taxon>Alphaproteobacteria</taxon>
        <taxon>Sphingomonadales</taxon>
        <taxon>Sphingomonadaceae</taxon>
        <taxon>Sphingomonas</taxon>
    </lineage>
</organism>
<keyword evidence="6" id="KW-0418">Kinase</keyword>
<evidence type="ECO:0000256" key="6">
    <source>
        <dbReference type="ARBA" id="ARBA00022777"/>
    </source>
</evidence>
<dbReference type="KEGG" id="spha:D3Y57_09270"/>
<accession>A0A494TGP5</accession>
<dbReference type="Pfam" id="PF05227">
    <property type="entry name" value="CHASE3"/>
    <property type="match status" value="1"/>
</dbReference>
<keyword evidence="8" id="KW-0902">Two-component regulatory system</keyword>
<evidence type="ECO:0000256" key="10">
    <source>
        <dbReference type="SAM" id="Phobius"/>
    </source>
</evidence>
<evidence type="ECO:0000256" key="3">
    <source>
        <dbReference type="ARBA" id="ARBA00022553"/>
    </source>
</evidence>
<gene>
    <name evidence="13" type="ORF">D3Y57_09270</name>
</gene>
<keyword evidence="10" id="KW-0812">Transmembrane</keyword>
<evidence type="ECO:0000313" key="14">
    <source>
        <dbReference type="Proteomes" id="UP000276254"/>
    </source>
</evidence>
<evidence type="ECO:0000259" key="12">
    <source>
        <dbReference type="PROSITE" id="PS50110"/>
    </source>
</evidence>
<dbReference type="Gene3D" id="3.40.50.2300">
    <property type="match status" value="1"/>
</dbReference>
<dbReference type="PROSITE" id="PS50109">
    <property type="entry name" value="HIS_KIN"/>
    <property type="match status" value="1"/>
</dbReference>
<dbReference type="RefSeq" id="WP_121152748.1">
    <property type="nucleotide sequence ID" value="NZ_CP032829.1"/>
</dbReference>
<dbReference type="InterPro" id="IPR036890">
    <property type="entry name" value="HATPase_C_sf"/>
</dbReference>
<dbReference type="Pfam" id="PF00072">
    <property type="entry name" value="Response_reg"/>
    <property type="match status" value="1"/>
</dbReference>
<dbReference type="InterPro" id="IPR003661">
    <property type="entry name" value="HisK_dim/P_dom"/>
</dbReference>
<dbReference type="EC" id="2.7.13.3" evidence="2"/>
<dbReference type="InterPro" id="IPR011006">
    <property type="entry name" value="CheY-like_superfamily"/>
</dbReference>
<dbReference type="EMBL" id="CP032829">
    <property type="protein sequence ID" value="AYJ86123.1"/>
    <property type="molecule type" value="Genomic_DNA"/>
</dbReference>
<dbReference type="GO" id="GO:0005524">
    <property type="term" value="F:ATP binding"/>
    <property type="evidence" value="ECO:0007669"/>
    <property type="project" value="UniProtKB-KW"/>
</dbReference>
<keyword evidence="14" id="KW-1185">Reference proteome</keyword>
<proteinExistence type="predicted"/>
<dbReference type="InterPro" id="IPR005467">
    <property type="entry name" value="His_kinase_dom"/>
</dbReference>
<evidence type="ECO:0000256" key="8">
    <source>
        <dbReference type="ARBA" id="ARBA00023012"/>
    </source>
</evidence>
<protein>
    <recommendedName>
        <fullName evidence="2">histidine kinase</fullName>
        <ecNumber evidence="2">2.7.13.3</ecNumber>
    </recommendedName>
</protein>
<feature type="domain" description="Response regulatory" evidence="12">
    <location>
        <begin position="525"/>
        <end position="638"/>
    </location>
</feature>
<dbReference type="Pfam" id="PF02518">
    <property type="entry name" value="HATPase_c"/>
    <property type="match status" value="1"/>
</dbReference>
<sequence>MVNRLSEDSAPRRGWRTAALMLAGLLAVAISAALIVSLNTATRQRDSALGWQQHSYEVMILARELDATMAKSEATLGRFVISGNKDVGRTYFDAWRRAGTLLDKLTSETSDRPEQRALIAALRDAYTVRGSELSDVALRTNYGQNDQALSTYYEAGKAPSLSRLDGLLTRIIANERAILDARTNTADDTVALSNRIATILSFVGLIILLCAAWLGRSAWAAWRDRQDEEQRNSELEYAVAERTGELSDANTRLMAEMVEREFAEERLRQAQKMEAVGQLTGGIAHDFNNMLGVVIGGIELARRRITEPAPEVERHLANAMEGANRAAALTKRLLSFARAEPLLPVGLDPDTLIRGMGEMLDRTLGDTIEVIILEGASWSVFIDAHQMENALLNLAVNARDAMEYGGKLTISTADVNLVEGEIAEAPVGDYVRIAVSDTGEGMSAKVLERIFDPFFTTKTVGKGTGLGLSQIFGFVRQSGGGIAATSTPGHGTTVSIYLPRHCGNVTAMADSAEQSDGRSHYTGVVTLVIEDDPRVLNATVGALRELGHLPLPCASAADVPALLREHRDIGLIVSDVLMPGVTGPELVAAIHTLHPELPVLFVTGFAGDVEDPQAFGGHEVLRKPFTIASLGDAVERVLDRANAAQSKAA</sequence>
<evidence type="ECO:0000313" key="13">
    <source>
        <dbReference type="EMBL" id="AYJ86123.1"/>
    </source>
</evidence>
<comment type="catalytic activity">
    <reaction evidence="1">
        <text>ATP + protein L-histidine = ADP + protein N-phospho-L-histidine.</text>
        <dbReference type="EC" id="2.7.13.3"/>
    </reaction>
</comment>
<keyword evidence="7" id="KW-0067">ATP-binding</keyword>
<evidence type="ECO:0000256" key="2">
    <source>
        <dbReference type="ARBA" id="ARBA00012438"/>
    </source>
</evidence>
<dbReference type="InterPro" id="IPR003594">
    <property type="entry name" value="HATPase_dom"/>
</dbReference>
<dbReference type="SUPFAM" id="SSF55874">
    <property type="entry name" value="ATPase domain of HSP90 chaperone/DNA topoisomerase II/histidine kinase"/>
    <property type="match status" value="1"/>
</dbReference>
<dbReference type="PRINTS" id="PR00344">
    <property type="entry name" value="BCTRLSENSOR"/>
</dbReference>
<evidence type="ECO:0000256" key="9">
    <source>
        <dbReference type="PROSITE-ProRule" id="PRU00169"/>
    </source>
</evidence>
<keyword evidence="4" id="KW-0808">Transferase</keyword>
<feature type="modified residue" description="4-aspartylphosphate" evidence="9">
    <location>
        <position position="575"/>
    </location>
</feature>
<dbReference type="SUPFAM" id="SSF47384">
    <property type="entry name" value="Homodimeric domain of signal transducing histidine kinase"/>
    <property type="match status" value="1"/>
</dbReference>
<dbReference type="InterPro" id="IPR036097">
    <property type="entry name" value="HisK_dim/P_sf"/>
</dbReference>
<dbReference type="InterPro" id="IPR004358">
    <property type="entry name" value="Sig_transdc_His_kin-like_C"/>
</dbReference>
<evidence type="ECO:0000256" key="4">
    <source>
        <dbReference type="ARBA" id="ARBA00022679"/>
    </source>
</evidence>
<keyword evidence="10" id="KW-0472">Membrane</keyword>
<dbReference type="OrthoDB" id="9796100at2"/>
<name>A0A494TGP5_SPHPE</name>
<dbReference type="SMART" id="SM00388">
    <property type="entry name" value="HisKA"/>
    <property type="match status" value="1"/>
</dbReference>
<feature type="domain" description="Histidine kinase" evidence="11">
    <location>
        <begin position="282"/>
        <end position="502"/>
    </location>
</feature>
<keyword evidence="10" id="KW-1133">Transmembrane helix</keyword>
<dbReference type="InterPro" id="IPR007891">
    <property type="entry name" value="CHASE3"/>
</dbReference>
<dbReference type="InterPro" id="IPR001789">
    <property type="entry name" value="Sig_transdc_resp-reg_receiver"/>
</dbReference>
<dbReference type="SMART" id="SM00448">
    <property type="entry name" value="REC"/>
    <property type="match status" value="1"/>
</dbReference>